<feature type="region of interest" description="Disordered" evidence="1">
    <location>
        <begin position="318"/>
        <end position="343"/>
    </location>
</feature>
<dbReference type="AlphaFoldDB" id="A0A366S6K6"/>
<dbReference type="EMBL" id="QKXC01000056">
    <property type="protein sequence ID" value="RBR24528.1"/>
    <property type="molecule type" value="Genomic_DNA"/>
</dbReference>
<comment type="caution">
    <text evidence="2">The sequence shown here is derived from an EMBL/GenBank/DDBJ whole genome shotgun (WGS) entry which is preliminary data.</text>
</comment>
<accession>A0A366S6K6</accession>
<proteinExistence type="predicted"/>
<keyword evidence="3" id="KW-1185">Reference proteome</keyword>
<evidence type="ECO:0000256" key="1">
    <source>
        <dbReference type="SAM" id="MobiDB-lite"/>
    </source>
</evidence>
<name>A0A366S6K6_9HYPO</name>
<reference evidence="2 3" key="1">
    <citation type="submission" date="2018-06" db="EMBL/GenBank/DDBJ databases">
        <title>Fusarium incarnatum-equiseti species complex species 28.</title>
        <authorList>
            <person name="Gardiner D.M."/>
        </authorList>
    </citation>
    <scope>NUCLEOTIDE SEQUENCE [LARGE SCALE GENOMIC DNA]</scope>
    <source>
        <strain evidence="2 3">FIESC_28</strain>
    </source>
</reference>
<dbReference type="RefSeq" id="XP_031019119.1">
    <property type="nucleotide sequence ID" value="XM_031156873.1"/>
</dbReference>
<gene>
    <name evidence="2" type="ORF">FIESC28_02724</name>
</gene>
<sequence>MFGQIREDEVQTSPADRPCSNELVSYSSTQPEIGIKGNLITLALNCTHAAATVMDKLSIPQPEALHQKMNKLFEKSSPGLPDDPTLLCTETHEYSVPSPDFMYQFRGSSDLYVGLEDKVRPHQIHIDRWEQQVRPRLCTDIKEFEKKMRSSRTFRSRGGLSISPELRMSGRVEASNKVKLSPCIWILYGHERWRKSVQKFVNELEWLFLEDFGEAEVHFGGPRLSALESSSGVLGLDFDADHMYHLDGNTTLYLHVEEPKGVSACGLICCATIMRDGNITSQRLSRIGGILHVNGKGFGVTTAHGMLEWFVDDDVDSQTGDISSDDESLDCSLSSDEEDEGTISETYRKEGTRTGPRLHEPDTATSINRVHRWTQVSALGLTSFLQTRYFMSSEMGVMIQQELLPNPQVHGLSDEAALGSDFSLWSVQHTKTLQNAYTTETCHNITINALGHNVPEGPVQLLLGNDDLRQGFLLPGTMSFFIHGTQFKTRKIRITQPLGQGCSGTWVVRDRQLQGVIVASYDHEPYVQMVNTEDLLFNIKSASSHTTQIQLPRHEPVPNNIDLPSRPLKAELKPKTHAPALKSLTTSEGEWKGNWRGELELLKRLKRELLKWPVANGYHTTLSKGSPDFTVHNDATNNVPTSSGSKVRDYGISHLELEQWPPVIHDGISGGYLNNVKLRDLNAQTLIERFMMTFGTQSRRREQAWFLSTLMPTDTPRDFDETNWKVPERIVGQIFDLHSRGHKVSSHGGLTTGQLYLKLRDEQSEPFTGIDGNASTSTTEQGTILANRRLTFIRNLDSYSMAALMLTARQGQSDGLGEALYLHMAFKPLIIISTTADISHTFELSVHLPLYSWRNTSKPPRDFRLKADGSPVRAVIKLGNEEEHLDRPRSRQGDYLCEAHISLFLKVKSDKTWIGYCFQDTYHHPHFDDAALLGGWENKLNLNDLHDVYPLQHDIMECLQIELERKLEAFESEWETTVSSIARRVGEYTGKIDTDGDIGETSRWLTSTGHIVKKLANSLQETINCWDRYPYKDRCESPAEKRIRLRINRTVSRLRISHTRLKKLDPECNIYIQRFVSTMQTRSAERTQAATDLLLHVSTLPYQYRNVIVTNITTSR</sequence>
<dbReference type="Proteomes" id="UP000253153">
    <property type="component" value="Unassembled WGS sequence"/>
</dbReference>
<evidence type="ECO:0000313" key="2">
    <source>
        <dbReference type="EMBL" id="RBR24528.1"/>
    </source>
</evidence>
<evidence type="ECO:0000313" key="3">
    <source>
        <dbReference type="Proteomes" id="UP000253153"/>
    </source>
</evidence>
<dbReference type="OrthoDB" id="4395072at2759"/>
<feature type="compositionally biased region" description="Acidic residues" evidence="1">
    <location>
        <begin position="323"/>
        <end position="342"/>
    </location>
</feature>
<organism evidence="2 3">
    <name type="scientific">Fusarium coffeatum</name>
    <dbReference type="NCBI Taxonomy" id="231269"/>
    <lineage>
        <taxon>Eukaryota</taxon>
        <taxon>Fungi</taxon>
        <taxon>Dikarya</taxon>
        <taxon>Ascomycota</taxon>
        <taxon>Pezizomycotina</taxon>
        <taxon>Sordariomycetes</taxon>
        <taxon>Hypocreomycetidae</taxon>
        <taxon>Hypocreales</taxon>
        <taxon>Nectriaceae</taxon>
        <taxon>Fusarium</taxon>
        <taxon>Fusarium incarnatum-equiseti species complex</taxon>
    </lineage>
</organism>
<protein>
    <submittedName>
        <fullName evidence="2">Uncharacterized protein</fullName>
    </submittedName>
</protein>
<feature type="region of interest" description="Disordered" evidence="1">
    <location>
        <begin position="1"/>
        <end position="21"/>
    </location>
</feature>
<dbReference type="GeneID" id="41992169"/>